<keyword evidence="11" id="KW-1185">Reference proteome</keyword>
<keyword evidence="7 8" id="KW-0924">Ammonia transport</keyword>
<accession>A0A3S4T825</accession>
<feature type="transmembrane region" description="Helical" evidence="8">
    <location>
        <begin position="6"/>
        <end position="30"/>
    </location>
</feature>
<feature type="transmembrane region" description="Helical" evidence="8">
    <location>
        <begin position="37"/>
        <end position="58"/>
    </location>
</feature>
<dbReference type="EMBL" id="MTKO01000084">
    <property type="protein sequence ID" value="RWX45015.1"/>
    <property type="molecule type" value="Genomic_DNA"/>
</dbReference>
<sequence>MIDGADTAFVLAAAGLVLLMTPGLALFYGGMVRSKNVLGTIMQSLIMISLISFEWVYIGYSMSFGPDVGGVIGDLSWFALNGVTNAPSADYATTIPQTVFMIYQCMFAVITPALITGAFAERVKFVPFAIFSLLWAVLVYNPVCHWIWGGGWMSTLATPVLDFAGGLVVHVTCGAAALAAIMVIGPRQGFGRENFLPHNLPMTMLGTGLLWFGWFGFNGGSALAADGVAATAFVATHLAGMAGMATWTLMEWFELGKPTTLGAASGAIAGLATITPVAGFVGPNSAIVIGLIAGVVCFFAVSMKSKFGYDDSLDVIGIHGVGGLVGSLLLGVFASKSVNPGGADGLLTGNISQLLSQVMGVVVVGMYAFAVSWILIKVLHTTMDMRLTEENEVQGMDYSEHSETAYN</sequence>
<dbReference type="Pfam" id="PF00909">
    <property type="entry name" value="Ammonium_transp"/>
    <property type="match status" value="1"/>
</dbReference>
<evidence type="ECO:0000256" key="2">
    <source>
        <dbReference type="ARBA" id="ARBA00005887"/>
    </source>
</evidence>
<feature type="transmembrane region" description="Helical" evidence="8">
    <location>
        <begin position="100"/>
        <end position="119"/>
    </location>
</feature>
<name>A0A3S4T825_9BACT</name>
<feature type="transmembrane region" description="Helical" evidence="8">
    <location>
        <begin position="261"/>
        <end position="280"/>
    </location>
</feature>
<feature type="transmembrane region" description="Helical" evidence="8">
    <location>
        <begin position="160"/>
        <end position="184"/>
    </location>
</feature>
<keyword evidence="3 8" id="KW-0813">Transport</keyword>
<feature type="transmembrane region" description="Helical" evidence="8">
    <location>
        <begin position="229"/>
        <end position="249"/>
    </location>
</feature>
<feature type="transmembrane region" description="Helical" evidence="8">
    <location>
        <begin position="196"/>
        <end position="217"/>
    </location>
</feature>
<dbReference type="Proteomes" id="UP000287853">
    <property type="component" value="Unassembled WGS sequence"/>
</dbReference>
<evidence type="ECO:0000256" key="8">
    <source>
        <dbReference type="RuleBase" id="RU362002"/>
    </source>
</evidence>
<dbReference type="NCBIfam" id="TIGR00836">
    <property type="entry name" value="amt"/>
    <property type="match status" value="1"/>
</dbReference>
<organism evidence="10 11">
    <name type="scientific">Candidatus Electrothrix aarhusensis</name>
    <dbReference type="NCBI Taxonomy" id="1859131"/>
    <lineage>
        <taxon>Bacteria</taxon>
        <taxon>Pseudomonadati</taxon>
        <taxon>Thermodesulfobacteriota</taxon>
        <taxon>Desulfobulbia</taxon>
        <taxon>Desulfobulbales</taxon>
        <taxon>Desulfobulbaceae</taxon>
        <taxon>Candidatus Electrothrix</taxon>
    </lineage>
</organism>
<feature type="transmembrane region" description="Helical" evidence="8">
    <location>
        <begin position="286"/>
        <end position="303"/>
    </location>
</feature>
<evidence type="ECO:0000256" key="5">
    <source>
        <dbReference type="ARBA" id="ARBA00022989"/>
    </source>
</evidence>
<evidence type="ECO:0000256" key="7">
    <source>
        <dbReference type="ARBA" id="ARBA00023177"/>
    </source>
</evidence>
<dbReference type="PANTHER" id="PTHR43029">
    <property type="entry name" value="AMMONIUM TRANSPORTER MEP2"/>
    <property type="match status" value="1"/>
</dbReference>
<feature type="transmembrane region" description="Helical" evidence="8">
    <location>
        <begin position="126"/>
        <end position="148"/>
    </location>
</feature>
<dbReference type="SUPFAM" id="SSF111352">
    <property type="entry name" value="Ammonium transporter"/>
    <property type="match status" value="1"/>
</dbReference>
<feature type="transmembrane region" description="Helical" evidence="8">
    <location>
        <begin position="315"/>
        <end position="334"/>
    </location>
</feature>
<dbReference type="InterPro" id="IPR024041">
    <property type="entry name" value="NH4_transpt_AmtB-like_dom"/>
</dbReference>
<comment type="similarity">
    <text evidence="2 8">Belongs to the ammonia transporter channel (TC 1.A.11.2) family.</text>
</comment>
<dbReference type="GO" id="GO:0005886">
    <property type="term" value="C:plasma membrane"/>
    <property type="evidence" value="ECO:0007669"/>
    <property type="project" value="UniProtKB-SubCell"/>
</dbReference>
<evidence type="ECO:0000313" key="10">
    <source>
        <dbReference type="EMBL" id="RWX45015.1"/>
    </source>
</evidence>
<evidence type="ECO:0000256" key="3">
    <source>
        <dbReference type="ARBA" id="ARBA00022448"/>
    </source>
</evidence>
<evidence type="ECO:0000313" key="11">
    <source>
        <dbReference type="Proteomes" id="UP000287853"/>
    </source>
</evidence>
<evidence type="ECO:0000256" key="4">
    <source>
        <dbReference type="ARBA" id="ARBA00022692"/>
    </source>
</evidence>
<dbReference type="GO" id="GO:0008519">
    <property type="term" value="F:ammonium channel activity"/>
    <property type="evidence" value="ECO:0007669"/>
    <property type="project" value="InterPro"/>
</dbReference>
<evidence type="ECO:0000259" key="9">
    <source>
        <dbReference type="Pfam" id="PF00909"/>
    </source>
</evidence>
<protein>
    <recommendedName>
        <fullName evidence="8">Ammonium transporter</fullName>
    </recommendedName>
</protein>
<reference evidence="10 11" key="1">
    <citation type="submission" date="2017-01" db="EMBL/GenBank/DDBJ databases">
        <title>The cable genome- insights into the physiology and evolution of filamentous bacteria capable of sulfide oxidation via long distance electron transfer.</title>
        <authorList>
            <person name="Schreiber L."/>
            <person name="Bjerg J.T."/>
            <person name="Boggild A."/>
            <person name="Van De Vossenberg J."/>
            <person name="Meysman F."/>
            <person name="Nielsen L.P."/>
            <person name="Schramm A."/>
            <person name="Kjeldsen K.U."/>
        </authorList>
    </citation>
    <scope>NUCLEOTIDE SEQUENCE [LARGE SCALE GENOMIC DNA]</scope>
    <source>
        <strain evidence="10">MCF</strain>
    </source>
</reference>
<dbReference type="InterPro" id="IPR001905">
    <property type="entry name" value="Ammonium_transpt"/>
</dbReference>
<feature type="transmembrane region" description="Helical" evidence="8">
    <location>
        <begin position="354"/>
        <end position="376"/>
    </location>
</feature>
<comment type="subcellular location">
    <subcellularLocation>
        <location evidence="8">Cell membrane</location>
        <topology evidence="8">Multi-pass membrane protein</topology>
    </subcellularLocation>
    <subcellularLocation>
        <location evidence="1">Membrane</location>
        <topology evidence="1">Multi-pass membrane protein</topology>
    </subcellularLocation>
</comment>
<feature type="domain" description="Ammonium transporter AmtB-like" evidence="9">
    <location>
        <begin position="8"/>
        <end position="406"/>
    </location>
</feature>
<dbReference type="AlphaFoldDB" id="A0A3S4T825"/>
<evidence type="ECO:0000256" key="1">
    <source>
        <dbReference type="ARBA" id="ARBA00004141"/>
    </source>
</evidence>
<gene>
    <name evidence="10" type="ORF">H206_01190</name>
</gene>
<dbReference type="PANTHER" id="PTHR43029:SF10">
    <property type="entry name" value="AMMONIUM TRANSPORTER MEP2"/>
    <property type="match status" value="1"/>
</dbReference>
<comment type="caution">
    <text evidence="10">The sequence shown here is derived from an EMBL/GenBank/DDBJ whole genome shotgun (WGS) entry which is preliminary data.</text>
</comment>
<keyword evidence="4 8" id="KW-0812">Transmembrane</keyword>
<dbReference type="InterPro" id="IPR029020">
    <property type="entry name" value="Ammonium/urea_transptr"/>
</dbReference>
<evidence type="ECO:0000256" key="6">
    <source>
        <dbReference type="ARBA" id="ARBA00023136"/>
    </source>
</evidence>
<proteinExistence type="inferred from homology"/>
<keyword evidence="6 8" id="KW-0472">Membrane</keyword>
<dbReference type="Gene3D" id="1.10.3430.10">
    <property type="entry name" value="Ammonium transporter AmtB like domains"/>
    <property type="match status" value="1"/>
</dbReference>
<keyword evidence="5 8" id="KW-1133">Transmembrane helix</keyword>